<protein>
    <submittedName>
        <fullName evidence="6">E3 ubiquitin-protein ligase ZFP91-like</fullName>
    </submittedName>
</protein>
<dbReference type="SUPFAM" id="SSF57667">
    <property type="entry name" value="beta-beta-alpha zinc fingers"/>
    <property type="match status" value="2"/>
</dbReference>
<dbReference type="GO" id="GO:0005634">
    <property type="term" value="C:nucleus"/>
    <property type="evidence" value="ECO:0007669"/>
    <property type="project" value="TreeGrafter"/>
</dbReference>
<dbReference type="SMART" id="SM00355">
    <property type="entry name" value="ZnF_C2H2"/>
    <property type="match status" value="3"/>
</dbReference>
<dbReference type="PROSITE" id="PS00028">
    <property type="entry name" value="ZINC_FINGER_C2H2_1"/>
    <property type="match status" value="2"/>
</dbReference>
<proteinExistence type="predicted"/>
<organism evidence="5 6">
    <name type="scientific">Lates calcarifer</name>
    <name type="common">Barramundi</name>
    <name type="synonym">Holocentrus calcarifer</name>
    <dbReference type="NCBI Taxonomy" id="8187"/>
    <lineage>
        <taxon>Eukaryota</taxon>
        <taxon>Metazoa</taxon>
        <taxon>Chordata</taxon>
        <taxon>Craniata</taxon>
        <taxon>Vertebrata</taxon>
        <taxon>Euteleostomi</taxon>
        <taxon>Actinopterygii</taxon>
        <taxon>Neopterygii</taxon>
        <taxon>Teleostei</taxon>
        <taxon>Neoteleostei</taxon>
        <taxon>Acanthomorphata</taxon>
        <taxon>Carangaria</taxon>
        <taxon>Carangaria incertae sedis</taxon>
        <taxon>Centropomidae</taxon>
        <taxon>Lates</taxon>
    </lineage>
</organism>
<reference evidence="6" key="1">
    <citation type="submission" date="2025-08" db="UniProtKB">
        <authorList>
            <consortium name="RefSeq"/>
        </authorList>
    </citation>
    <scope>IDENTIFICATION</scope>
    <source>
        <tissue evidence="6">Brain</tissue>
    </source>
</reference>
<feature type="compositionally biased region" description="Basic residues" evidence="3">
    <location>
        <begin position="1"/>
        <end position="10"/>
    </location>
</feature>
<dbReference type="KEGG" id="lcf:108890926"/>
<dbReference type="InterPro" id="IPR036236">
    <property type="entry name" value="Znf_C2H2_sf"/>
</dbReference>
<evidence type="ECO:0000259" key="4">
    <source>
        <dbReference type="PROSITE" id="PS50157"/>
    </source>
</evidence>
<gene>
    <name evidence="6" type="primary">LOC108890926</name>
</gene>
<feature type="non-terminal residue" evidence="6">
    <location>
        <position position="168"/>
    </location>
</feature>
<keyword evidence="2" id="KW-0862">Zinc</keyword>
<keyword evidence="1" id="KW-0597">Phosphoprotein</keyword>
<sequence>MEKSRRRTMLQRKEVKKEESEEVKEGNSIKKEESTEMGVQIEDEVGDNSEPTRKRGRQHKDDKAPRQPKRRKKPPVQYVRCEMEGCGTVLAHPRYLQHHIKYQHLLKKKYVCDHPSCGRLFRLQKQLLRHAKHHTDQRDYICEYCARAFKSSHNLAVHRMIHTGEKPI</sequence>
<feature type="domain" description="C2H2-type" evidence="4">
    <location>
        <begin position="110"/>
        <end position="139"/>
    </location>
</feature>
<keyword evidence="2" id="KW-0479">Metal-binding</keyword>
<dbReference type="Pfam" id="PF00096">
    <property type="entry name" value="zf-C2H2"/>
    <property type="match status" value="1"/>
</dbReference>
<dbReference type="InterPro" id="IPR013087">
    <property type="entry name" value="Znf_C2H2_type"/>
</dbReference>
<evidence type="ECO:0000256" key="1">
    <source>
        <dbReference type="ARBA" id="ARBA00022553"/>
    </source>
</evidence>
<evidence type="ECO:0000313" key="6">
    <source>
        <dbReference type="RefSeq" id="XP_018543515.1"/>
    </source>
</evidence>
<dbReference type="Proteomes" id="UP000694890">
    <property type="component" value="Unplaced"/>
</dbReference>
<dbReference type="Gene3D" id="3.30.160.60">
    <property type="entry name" value="Classic Zinc Finger"/>
    <property type="match status" value="3"/>
</dbReference>
<evidence type="ECO:0000256" key="2">
    <source>
        <dbReference type="PROSITE-ProRule" id="PRU00042"/>
    </source>
</evidence>
<accession>A0AAJ7Q0M3</accession>
<name>A0AAJ7Q0M3_LATCA</name>
<dbReference type="InterPro" id="IPR051061">
    <property type="entry name" value="Zinc_finger_trans_reg"/>
</dbReference>
<dbReference type="PANTHER" id="PTHR46179">
    <property type="entry name" value="ZINC FINGER PROTEIN"/>
    <property type="match status" value="1"/>
</dbReference>
<dbReference type="RefSeq" id="XP_018543515.1">
    <property type="nucleotide sequence ID" value="XM_018687999.2"/>
</dbReference>
<dbReference type="GeneID" id="108890926"/>
<dbReference type="GO" id="GO:0006357">
    <property type="term" value="P:regulation of transcription by RNA polymerase II"/>
    <property type="evidence" value="ECO:0007669"/>
    <property type="project" value="TreeGrafter"/>
</dbReference>
<feature type="compositionally biased region" description="Basic and acidic residues" evidence="3">
    <location>
        <begin position="11"/>
        <end position="34"/>
    </location>
</feature>
<dbReference type="AlphaFoldDB" id="A0AAJ7Q0M3"/>
<dbReference type="GO" id="GO:0003712">
    <property type="term" value="F:transcription coregulator activity"/>
    <property type="evidence" value="ECO:0007669"/>
    <property type="project" value="TreeGrafter"/>
</dbReference>
<dbReference type="FunFam" id="3.30.160.60:FF:000356">
    <property type="entry name" value="E3 ubiquitin-protein ligase ZFP91"/>
    <property type="match status" value="1"/>
</dbReference>
<keyword evidence="2" id="KW-0863">Zinc-finger</keyword>
<dbReference type="PROSITE" id="PS50157">
    <property type="entry name" value="ZINC_FINGER_C2H2_2"/>
    <property type="match status" value="2"/>
</dbReference>
<dbReference type="GO" id="GO:0008270">
    <property type="term" value="F:zinc ion binding"/>
    <property type="evidence" value="ECO:0007669"/>
    <property type="project" value="UniProtKB-KW"/>
</dbReference>
<feature type="region of interest" description="Disordered" evidence="3">
    <location>
        <begin position="1"/>
        <end position="76"/>
    </location>
</feature>
<evidence type="ECO:0000313" key="5">
    <source>
        <dbReference type="Proteomes" id="UP000694890"/>
    </source>
</evidence>
<feature type="domain" description="C2H2-type" evidence="4">
    <location>
        <begin position="140"/>
        <end position="167"/>
    </location>
</feature>
<dbReference type="PANTHER" id="PTHR46179:SF11">
    <property type="entry name" value="E3 UBIQUITIN-PROTEIN LIGASE ZFP91"/>
    <property type="match status" value="1"/>
</dbReference>
<evidence type="ECO:0000256" key="3">
    <source>
        <dbReference type="SAM" id="MobiDB-lite"/>
    </source>
</evidence>